<gene>
    <name evidence="9" type="primary">LOC115878283</name>
</gene>
<keyword evidence="4" id="KW-0131">Cell cycle</keyword>
<dbReference type="InterPro" id="IPR006906">
    <property type="entry name" value="Timeless_N"/>
</dbReference>
<dbReference type="PANTHER" id="PTHR22940">
    <property type="entry name" value="TIMEOUT/TIMELESS-2"/>
    <property type="match status" value="1"/>
</dbReference>
<reference evidence="9" key="1">
    <citation type="submission" date="2025-08" db="UniProtKB">
        <authorList>
            <consortium name="RefSeq"/>
        </authorList>
    </citation>
    <scope>IDENTIFICATION</scope>
    <source>
        <tissue evidence="9">Gonads</tissue>
    </source>
</reference>
<evidence type="ECO:0000256" key="1">
    <source>
        <dbReference type="ARBA" id="ARBA00004123"/>
    </source>
</evidence>
<evidence type="ECO:0000259" key="6">
    <source>
        <dbReference type="Pfam" id="PF04821"/>
    </source>
</evidence>
<dbReference type="Pfam" id="PF04821">
    <property type="entry name" value="TIMELESS"/>
    <property type="match status" value="1"/>
</dbReference>
<dbReference type="Proteomes" id="UP000504635">
    <property type="component" value="Unplaced"/>
</dbReference>
<accession>A0A6J2XH39</accession>
<dbReference type="PANTHER" id="PTHR22940:SF4">
    <property type="entry name" value="PROTEIN TIMELESS HOMOLOG"/>
    <property type="match status" value="1"/>
</dbReference>
<dbReference type="KEGG" id="soy:115878283"/>
<comment type="similarity">
    <text evidence="2">Belongs to the timeless family.</text>
</comment>
<dbReference type="RefSeq" id="XP_030750597.1">
    <property type="nucleotide sequence ID" value="XM_030894737.1"/>
</dbReference>
<dbReference type="GO" id="GO:0006281">
    <property type="term" value="P:DNA repair"/>
    <property type="evidence" value="ECO:0007669"/>
    <property type="project" value="TreeGrafter"/>
</dbReference>
<evidence type="ECO:0000259" key="7">
    <source>
        <dbReference type="Pfam" id="PF05029"/>
    </source>
</evidence>
<evidence type="ECO:0000313" key="9">
    <source>
        <dbReference type="RefSeq" id="XP_030750597.1"/>
    </source>
</evidence>
<evidence type="ECO:0000256" key="3">
    <source>
        <dbReference type="ARBA" id="ARBA00023242"/>
    </source>
</evidence>
<evidence type="ECO:0000256" key="2">
    <source>
        <dbReference type="ARBA" id="ARBA00008174"/>
    </source>
</evidence>
<feature type="compositionally biased region" description="Polar residues" evidence="5">
    <location>
        <begin position="1285"/>
        <end position="1307"/>
    </location>
</feature>
<dbReference type="FunCoup" id="A0A6J2XH39">
    <property type="interactions" value="619"/>
</dbReference>
<feature type="region of interest" description="Disordered" evidence="5">
    <location>
        <begin position="530"/>
        <end position="550"/>
    </location>
</feature>
<feature type="compositionally biased region" description="Basic and acidic residues" evidence="5">
    <location>
        <begin position="1321"/>
        <end position="1334"/>
    </location>
</feature>
<dbReference type="InterPro" id="IPR044998">
    <property type="entry name" value="Timeless"/>
</dbReference>
<sequence>MSSLLSADLAAACNALGYFDVKSNKYYADSNTLETVKDLIRYLRRDDESHDIRRQLGETKVLQTDLLPLLKSYWEETDLFDVLLRLIVNLTTPALMLWNEELPTDKYVRNFYLEIEGHLQSYKEAFADEAVWAVLSTRLSKILEIEYTLRGDENSLIIERILILVRNVLYVPADSMERRPDNDASIHDQVLWALHQSGMLDIILYVTSSSSESAYYLHILEILSFMLREQRAGDLAGAALQRSQTEKVRDEAELLAIRHRETSERQKKSKMFSGTRHSRFGGTFVVKSMKSISDNELIYHKPLSKLDALNFDADKTKPKTPKNRLPIKASQTERRSAFSIRLFLKEFCVEFLNGSYNTLMYYVKDNLVRAKAQVHDESYYLWAMRFFMEFNRCYKFEVKLVSETMSVQAFRYVQQQSEKYFDMITTDKKKLKSWSRRLHLAVVAYRELFQTLSAMDRSSDVTVRESSDVIKSNIFYVLEYREFVLTLLVTYDEIKMSDSYLMDLIETQHIFVRMLEAFVKKDGCVMVQAKGRRKQKKKQKKGRSAVASQPRELDLDGMWDEVSPQISSVLENNKDISCDVPPFDAASDIPIDDQKTEAMKNIQRKLRNGEYESGIGLLRAAREVWPENDSFGNDNMVAEEEFLALRDIFFADLGENNVTPAVNVGEDDEDQEEDDEEEEDGPVYNETNFKFEDFTKRLPHPKIVRACGLALRQFDRNTVNANHCIVKLLHRIAFDCKMPIMVFQLSIFRTFQRIFQLKDLPEHKELVKFATYIVRQFIKVSETNKKVFMEALFWKSSGECCEIENGYNMSDGKLKSDWTDEQEDELRHLFMEYQEAPKDEDIVDWITNNLVDNTRSRRQVLKKLKDLMLLVDYKGKKKSGAASRPPKVWTQDEENNLQELFELFRDSNDVLGNIMDQLEVPRPKNRVVEKLLVMGLIQDKREVYKKRSKKSTKSALEDDRSDGDSLHSDSEDDGSSQLVSKNKPIPTQKRQKKKTASSNKNRAAKRKVNAPVSKKRIAELLIKITDSEMQEALGWLKESLSDAIEDYEVGNNEGIPLVPVMDYAEAAMENADIQQMLKGIGICPPFDEQESYWRIPSHITPVQLTNYCEMIQQAIDKTLEIEEDTEILPDSEALQQDESSEDEDLFNKLRTITSNSTEEQNPREVPTEPNDVFDKLRNTDKQVSSENGELAKKKSRIQRNILDSDDESNDNNTLQNVNDDEMSVTEENTSTSFRKALESDSEEDDINNDKTSTKRDRSDSDTPRSKKKLRIQTNISDSEDESNDNAKLQSLNDDEVSTGNETTSTSFRKALTSDSEEDEDSEKRRSTKRDRGDSGSDGEDPVPKKGRIIESDED</sequence>
<feature type="region of interest" description="Disordered" evidence="5">
    <location>
        <begin position="947"/>
        <end position="1011"/>
    </location>
</feature>
<dbReference type="GO" id="GO:0000076">
    <property type="term" value="P:DNA replication checkpoint signaling"/>
    <property type="evidence" value="ECO:0007669"/>
    <property type="project" value="TreeGrafter"/>
</dbReference>
<feature type="compositionally biased region" description="Basic and acidic residues" evidence="5">
    <location>
        <begin position="955"/>
        <end position="969"/>
    </location>
</feature>
<evidence type="ECO:0000313" key="8">
    <source>
        <dbReference type="Proteomes" id="UP000504635"/>
    </source>
</evidence>
<feature type="compositionally biased region" description="Basic and acidic residues" evidence="5">
    <location>
        <begin position="1247"/>
        <end position="1264"/>
    </location>
</feature>
<feature type="region of interest" description="Disordered" evidence="5">
    <location>
        <begin position="659"/>
        <end position="684"/>
    </location>
</feature>
<feature type="region of interest" description="Disordered" evidence="5">
    <location>
        <begin position="1152"/>
        <end position="1354"/>
    </location>
</feature>
<feature type="domain" description="Timeless N-terminal" evidence="6">
    <location>
        <begin position="25"/>
        <end position="286"/>
    </location>
</feature>
<evidence type="ECO:0000256" key="5">
    <source>
        <dbReference type="SAM" id="MobiDB-lite"/>
    </source>
</evidence>
<evidence type="ECO:0000256" key="4">
    <source>
        <dbReference type="ARBA" id="ARBA00023306"/>
    </source>
</evidence>
<dbReference type="InParanoid" id="A0A6J2XH39"/>
<feature type="compositionally biased region" description="Acidic residues" evidence="5">
    <location>
        <begin position="665"/>
        <end position="681"/>
    </location>
</feature>
<feature type="compositionally biased region" description="Basic and acidic residues" evidence="5">
    <location>
        <begin position="1160"/>
        <end position="1180"/>
    </location>
</feature>
<dbReference type="GO" id="GO:0043111">
    <property type="term" value="P:replication fork arrest"/>
    <property type="evidence" value="ECO:0007669"/>
    <property type="project" value="TreeGrafter"/>
</dbReference>
<keyword evidence="8" id="KW-1185">Reference proteome</keyword>
<proteinExistence type="inferred from homology"/>
<dbReference type="GO" id="GO:0003677">
    <property type="term" value="F:DNA binding"/>
    <property type="evidence" value="ECO:0007669"/>
    <property type="project" value="TreeGrafter"/>
</dbReference>
<dbReference type="GeneID" id="115878283"/>
<dbReference type="CTD" id="41615"/>
<feature type="compositionally biased region" description="Basic and acidic residues" evidence="5">
    <location>
        <begin position="1341"/>
        <end position="1354"/>
    </location>
</feature>
<comment type="subcellular location">
    <subcellularLocation>
        <location evidence="1">Nucleus</location>
    </subcellularLocation>
</comment>
<protein>
    <submittedName>
        <fullName evidence="9">Protein timeless homolog</fullName>
    </submittedName>
</protein>
<dbReference type="InterPro" id="IPR007725">
    <property type="entry name" value="TIMELESS_C"/>
</dbReference>
<dbReference type="Pfam" id="PF26019">
    <property type="entry name" value="HTH_TIMELESS"/>
    <property type="match status" value="2"/>
</dbReference>
<dbReference type="GO" id="GO:0048511">
    <property type="term" value="P:rhythmic process"/>
    <property type="evidence" value="ECO:0007669"/>
    <property type="project" value="UniProtKB-KW"/>
</dbReference>
<name>A0A6J2XH39_SITOR</name>
<organism evidence="8 9">
    <name type="scientific">Sitophilus oryzae</name>
    <name type="common">Rice weevil</name>
    <name type="synonym">Curculio oryzae</name>
    <dbReference type="NCBI Taxonomy" id="7048"/>
    <lineage>
        <taxon>Eukaryota</taxon>
        <taxon>Metazoa</taxon>
        <taxon>Ecdysozoa</taxon>
        <taxon>Arthropoda</taxon>
        <taxon>Hexapoda</taxon>
        <taxon>Insecta</taxon>
        <taxon>Pterygota</taxon>
        <taxon>Neoptera</taxon>
        <taxon>Endopterygota</taxon>
        <taxon>Coleoptera</taxon>
        <taxon>Polyphaga</taxon>
        <taxon>Cucujiformia</taxon>
        <taxon>Curculionidae</taxon>
        <taxon>Dryophthorinae</taxon>
        <taxon>Sitophilus</taxon>
    </lineage>
</organism>
<feature type="compositionally biased region" description="Basic residues" evidence="5">
    <location>
        <begin position="530"/>
        <end position="543"/>
    </location>
</feature>
<dbReference type="GO" id="GO:0031298">
    <property type="term" value="C:replication fork protection complex"/>
    <property type="evidence" value="ECO:0007669"/>
    <property type="project" value="TreeGrafter"/>
</dbReference>
<dbReference type="GO" id="GO:0009649">
    <property type="term" value="P:entrainment of circadian clock"/>
    <property type="evidence" value="ECO:0007669"/>
    <property type="project" value="TreeGrafter"/>
</dbReference>
<feature type="domain" description="Timeless C-terminal" evidence="7">
    <location>
        <begin position="1022"/>
        <end position="1104"/>
    </location>
</feature>
<dbReference type="Pfam" id="PF05029">
    <property type="entry name" value="TIMELESS_C"/>
    <property type="match status" value="1"/>
</dbReference>
<keyword evidence="3" id="KW-0539">Nucleus</keyword>
<dbReference type="OrthoDB" id="310853at2759"/>